<proteinExistence type="predicted"/>
<dbReference type="HOGENOM" id="CLU_139731_0_0_14"/>
<gene>
    <name evidence="2" type="ordered locus">MHLP_02675</name>
</gene>
<dbReference type="STRING" id="1212765.MHLP_02675"/>
<reference evidence="2 3" key="1">
    <citation type="journal article" date="2012" name="J. Bacteriol.">
        <title>Genome Sequence of "Candidatus Mycoplasma haemolamae" Strain Purdue, a Red Blood Cell Pathogen of Alpacas (Vicugna pacos) and Llamas (Lama glama).</title>
        <authorList>
            <person name="Guimaraes A.M."/>
            <person name="Toth B."/>
            <person name="Santos A.P."/>
            <person name="do Nascimento N.C."/>
            <person name="Kritchevsky J.E."/>
            <person name="Messick J.B."/>
        </authorList>
    </citation>
    <scope>NUCLEOTIDE SEQUENCE [LARGE SCALE GENOMIC DNA]</scope>
    <source>
        <strain evidence="2 3">Purdue</strain>
    </source>
</reference>
<feature type="region of interest" description="Disordered" evidence="1">
    <location>
        <begin position="124"/>
        <end position="147"/>
    </location>
</feature>
<accession>I7BA04</accession>
<evidence type="ECO:0000313" key="2">
    <source>
        <dbReference type="EMBL" id="AFO52115.1"/>
    </source>
</evidence>
<dbReference type="KEGG" id="mhl:MHLP_02675"/>
<organism evidence="2 3">
    <name type="scientific">Mycoplasma haematolamae (strain Purdue)</name>
    <dbReference type="NCBI Taxonomy" id="1212765"/>
    <lineage>
        <taxon>Bacteria</taxon>
        <taxon>Bacillati</taxon>
        <taxon>Mycoplasmatota</taxon>
        <taxon>Mollicutes</taxon>
        <taxon>Mycoplasmataceae</taxon>
        <taxon>Mycoplasma</taxon>
    </lineage>
</organism>
<dbReference type="EMBL" id="CP003731">
    <property type="protein sequence ID" value="AFO52115.1"/>
    <property type="molecule type" value="Genomic_DNA"/>
</dbReference>
<dbReference type="AlphaFoldDB" id="I7BA04"/>
<feature type="compositionally biased region" description="Basic and acidic residues" evidence="1">
    <location>
        <begin position="131"/>
        <end position="147"/>
    </location>
</feature>
<evidence type="ECO:0000313" key="3">
    <source>
        <dbReference type="Proteomes" id="UP000006502"/>
    </source>
</evidence>
<evidence type="ECO:0000256" key="1">
    <source>
        <dbReference type="SAM" id="MobiDB-lite"/>
    </source>
</evidence>
<keyword evidence="3" id="KW-1185">Reference proteome</keyword>
<dbReference type="PATRIC" id="fig|1212765.3.peg.602"/>
<name>I7BA04_MYCHA</name>
<protein>
    <submittedName>
        <fullName evidence="2">Uncharacterized protein</fullName>
    </submittedName>
</protein>
<sequence>MLLSAAVGGSVVVFGDPFSSQETGKTRQNSVEFSVKVSGTLTPQEHKLSCPASESGLASLKLGTDYESYVLSCDKVANEEELKKEMSQTRNDGNSINTFTCKHSSGNEYQCQFQPAAKGLNKTLKKSLTGDSRKDSRELKLRPDDKG</sequence>
<reference evidence="3" key="2">
    <citation type="submission" date="2012-07" db="EMBL/GenBank/DDBJ databases">
        <title>Complete genome sequence of 'Candidatus Mycoplasma haemolamae'.</title>
        <authorList>
            <person name="Guimaraes A.M.S."/>
            <person name="Toth B."/>
            <person name="Santos A.P."/>
            <person name="Nascimento N.C."/>
            <person name="Sojka J.E."/>
            <person name="Messick J.B."/>
        </authorList>
    </citation>
    <scope>NUCLEOTIDE SEQUENCE [LARGE SCALE GENOMIC DNA]</scope>
    <source>
        <strain evidence="3">Purdue</strain>
    </source>
</reference>
<dbReference type="Proteomes" id="UP000006502">
    <property type="component" value="Chromosome"/>
</dbReference>